<dbReference type="Gramene" id="TuG1812G0400001142.01.T01">
    <property type="protein sequence ID" value="TuG1812G0400001142.01.T01"/>
    <property type="gene ID" value="TuG1812G0400001142.01"/>
</dbReference>
<evidence type="ECO:0000313" key="2">
    <source>
        <dbReference type="EnsemblPlants" id="TuG1812G0400001142.01.T01"/>
    </source>
</evidence>
<evidence type="ECO:0000313" key="3">
    <source>
        <dbReference type="Proteomes" id="UP000015106"/>
    </source>
</evidence>
<organism evidence="2 3">
    <name type="scientific">Triticum urartu</name>
    <name type="common">Red wild einkorn</name>
    <name type="synonym">Crithodium urartu</name>
    <dbReference type="NCBI Taxonomy" id="4572"/>
    <lineage>
        <taxon>Eukaryota</taxon>
        <taxon>Viridiplantae</taxon>
        <taxon>Streptophyta</taxon>
        <taxon>Embryophyta</taxon>
        <taxon>Tracheophyta</taxon>
        <taxon>Spermatophyta</taxon>
        <taxon>Magnoliopsida</taxon>
        <taxon>Liliopsida</taxon>
        <taxon>Poales</taxon>
        <taxon>Poaceae</taxon>
        <taxon>BOP clade</taxon>
        <taxon>Pooideae</taxon>
        <taxon>Triticodae</taxon>
        <taxon>Triticeae</taxon>
        <taxon>Triticinae</taxon>
        <taxon>Triticum</taxon>
    </lineage>
</organism>
<reference evidence="2" key="3">
    <citation type="submission" date="2022-06" db="UniProtKB">
        <authorList>
            <consortium name="EnsemblPlants"/>
        </authorList>
    </citation>
    <scope>IDENTIFICATION</scope>
</reference>
<reference evidence="2" key="2">
    <citation type="submission" date="2018-03" db="EMBL/GenBank/DDBJ databases">
        <title>The Triticum urartu genome reveals the dynamic nature of wheat genome evolution.</title>
        <authorList>
            <person name="Ling H."/>
            <person name="Ma B."/>
            <person name="Shi X."/>
            <person name="Liu H."/>
            <person name="Dong L."/>
            <person name="Sun H."/>
            <person name="Cao Y."/>
            <person name="Gao Q."/>
            <person name="Zheng S."/>
            <person name="Li Y."/>
            <person name="Yu Y."/>
            <person name="Du H."/>
            <person name="Qi M."/>
            <person name="Li Y."/>
            <person name="Yu H."/>
            <person name="Cui Y."/>
            <person name="Wang N."/>
            <person name="Chen C."/>
            <person name="Wu H."/>
            <person name="Zhao Y."/>
            <person name="Zhang J."/>
            <person name="Li Y."/>
            <person name="Zhou W."/>
            <person name="Zhang B."/>
            <person name="Hu W."/>
            <person name="Eijk M."/>
            <person name="Tang J."/>
            <person name="Witsenboer H."/>
            <person name="Zhao S."/>
            <person name="Li Z."/>
            <person name="Zhang A."/>
            <person name="Wang D."/>
            <person name="Liang C."/>
        </authorList>
    </citation>
    <scope>NUCLEOTIDE SEQUENCE [LARGE SCALE GENOMIC DNA]</scope>
    <source>
        <strain evidence="2">cv. G1812</strain>
    </source>
</reference>
<reference evidence="3" key="1">
    <citation type="journal article" date="2013" name="Nature">
        <title>Draft genome of the wheat A-genome progenitor Triticum urartu.</title>
        <authorList>
            <person name="Ling H.Q."/>
            <person name="Zhao S."/>
            <person name="Liu D."/>
            <person name="Wang J."/>
            <person name="Sun H."/>
            <person name="Zhang C."/>
            <person name="Fan H."/>
            <person name="Li D."/>
            <person name="Dong L."/>
            <person name="Tao Y."/>
            <person name="Gao C."/>
            <person name="Wu H."/>
            <person name="Li Y."/>
            <person name="Cui Y."/>
            <person name="Guo X."/>
            <person name="Zheng S."/>
            <person name="Wang B."/>
            <person name="Yu K."/>
            <person name="Liang Q."/>
            <person name="Yang W."/>
            <person name="Lou X."/>
            <person name="Chen J."/>
            <person name="Feng M."/>
            <person name="Jian J."/>
            <person name="Zhang X."/>
            <person name="Luo G."/>
            <person name="Jiang Y."/>
            <person name="Liu J."/>
            <person name="Wang Z."/>
            <person name="Sha Y."/>
            <person name="Zhang B."/>
            <person name="Wu H."/>
            <person name="Tang D."/>
            <person name="Shen Q."/>
            <person name="Xue P."/>
            <person name="Zou S."/>
            <person name="Wang X."/>
            <person name="Liu X."/>
            <person name="Wang F."/>
            <person name="Yang Y."/>
            <person name="An X."/>
            <person name="Dong Z."/>
            <person name="Zhang K."/>
            <person name="Zhang X."/>
            <person name="Luo M.C."/>
            <person name="Dvorak J."/>
            <person name="Tong Y."/>
            <person name="Wang J."/>
            <person name="Yang H."/>
            <person name="Li Z."/>
            <person name="Wang D."/>
            <person name="Zhang A."/>
            <person name="Wang J."/>
        </authorList>
    </citation>
    <scope>NUCLEOTIDE SEQUENCE</scope>
    <source>
        <strain evidence="3">cv. G1812</strain>
    </source>
</reference>
<accession>A0A8R7U623</accession>
<dbReference type="Proteomes" id="UP000015106">
    <property type="component" value="Chromosome 4"/>
</dbReference>
<dbReference type="AlphaFoldDB" id="A0A8R7U623"/>
<evidence type="ECO:0000256" key="1">
    <source>
        <dbReference type="SAM" id="MobiDB-lite"/>
    </source>
</evidence>
<sequence length="115" mass="12407">ISLIAPGSPIGLLLFFSNSSSSNSRSPLPRCHRRGHRPLRHAGACPGGPSRLASSVPDPRPSQGAASPTPSLSSSSGRRHLAIYPHRSDHPRPCCLHLRHYDLETAADTPRDRLH</sequence>
<dbReference type="EnsemblPlants" id="TuG1812G0400001142.01.T01">
    <property type="protein sequence ID" value="TuG1812G0400001142.01.T01"/>
    <property type="gene ID" value="TuG1812G0400001142.01"/>
</dbReference>
<feature type="compositionally biased region" description="Low complexity" evidence="1">
    <location>
        <begin position="67"/>
        <end position="76"/>
    </location>
</feature>
<proteinExistence type="predicted"/>
<feature type="compositionally biased region" description="Basic residues" evidence="1">
    <location>
        <begin position="30"/>
        <end position="40"/>
    </location>
</feature>
<feature type="compositionally biased region" description="Low complexity" evidence="1">
    <location>
        <begin position="18"/>
        <end position="29"/>
    </location>
</feature>
<name>A0A8R7U623_TRIUA</name>
<protein>
    <submittedName>
        <fullName evidence="2">Uncharacterized protein</fullName>
    </submittedName>
</protein>
<feature type="region of interest" description="Disordered" evidence="1">
    <location>
        <begin position="18"/>
        <end position="94"/>
    </location>
</feature>
<keyword evidence="3" id="KW-1185">Reference proteome</keyword>